<keyword evidence="1" id="KW-0732">Signal</keyword>
<proteinExistence type="predicted"/>
<reference evidence="3" key="1">
    <citation type="submission" date="2019-11" db="UniProtKB">
        <authorList>
            <consortium name="WormBaseParasite"/>
        </authorList>
    </citation>
    <scope>IDENTIFICATION</scope>
</reference>
<dbReference type="Gene3D" id="3.40.33.10">
    <property type="entry name" value="CAP"/>
    <property type="match status" value="1"/>
</dbReference>
<feature type="signal peptide" evidence="1">
    <location>
        <begin position="1"/>
        <end position="16"/>
    </location>
</feature>
<feature type="chain" id="PRO_5024286288" evidence="1">
    <location>
        <begin position="17"/>
        <end position="219"/>
    </location>
</feature>
<name>A0A5K3ENW9_MESCO</name>
<organism evidence="3">
    <name type="scientific">Mesocestoides corti</name>
    <name type="common">Flatworm</name>
    <dbReference type="NCBI Taxonomy" id="53468"/>
    <lineage>
        <taxon>Eukaryota</taxon>
        <taxon>Metazoa</taxon>
        <taxon>Spiralia</taxon>
        <taxon>Lophotrochozoa</taxon>
        <taxon>Platyhelminthes</taxon>
        <taxon>Cestoda</taxon>
        <taxon>Eucestoda</taxon>
        <taxon>Cyclophyllidea</taxon>
        <taxon>Mesocestoididae</taxon>
        <taxon>Mesocestoides</taxon>
    </lineage>
</organism>
<feature type="domain" description="SCP" evidence="2">
    <location>
        <begin position="41"/>
        <end position="147"/>
    </location>
</feature>
<evidence type="ECO:0000259" key="2">
    <source>
        <dbReference type="Pfam" id="PF00188"/>
    </source>
</evidence>
<dbReference type="InterPro" id="IPR035940">
    <property type="entry name" value="CAP_sf"/>
</dbReference>
<dbReference type="WBParaSite" id="MCU_001593-RA">
    <property type="protein sequence ID" value="MCU_001593-RA"/>
    <property type="gene ID" value="MCU_001593"/>
</dbReference>
<dbReference type="AlphaFoldDB" id="A0A5K3ENW9"/>
<sequence length="219" mass="24584">MYRIVCLLAVMLYAHAKVPNPEERQKIMEHYTALRENVTPTASNMQLMRYSVDLENVSKELFSFCDSPFPESDPKFQNIGLVLVKSLTEKPQFSDLCKINSTSYSPGMEPCKGNCRNYLQMIWADSTEVGCSIGQCPNKNDSTRVGHALLCVQKPSSLKLNSSPYLEGPSCDMCPDRNKCHRNQCYNGTLTTTSISTIPSPMSILMFASFLVFCLNLHN</sequence>
<dbReference type="InterPro" id="IPR014044">
    <property type="entry name" value="CAP_dom"/>
</dbReference>
<evidence type="ECO:0000313" key="3">
    <source>
        <dbReference type="WBParaSite" id="MCU_001593-RA"/>
    </source>
</evidence>
<dbReference type="Pfam" id="PF00188">
    <property type="entry name" value="CAP"/>
    <property type="match status" value="1"/>
</dbReference>
<accession>A0A5K3ENW9</accession>
<dbReference type="SUPFAM" id="SSF55797">
    <property type="entry name" value="PR-1-like"/>
    <property type="match status" value="1"/>
</dbReference>
<protein>
    <submittedName>
        <fullName evidence="3">SCP domain-containing protein</fullName>
    </submittedName>
</protein>
<dbReference type="CDD" id="cd05380">
    <property type="entry name" value="CAP_euk"/>
    <property type="match status" value="1"/>
</dbReference>
<evidence type="ECO:0000256" key="1">
    <source>
        <dbReference type="SAM" id="SignalP"/>
    </source>
</evidence>